<feature type="non-terminal residue" evidence="4">
    <location>
        <position position="304"/>
    </location>
</feature>
<dbReference type="Gene3D" id="3.20.20.490">
    <property type="entry name" value="GxGYxYP glycoside hydrolase, C-terminal domain"/>
    <property type="match status" value="1"/>
</dbReference>
<dbReference type="PANTHER" id="PTHR37321">
    <property type="entry name" value="EXPORTED PROTEIN-RELATED"/>
    <property type="match status" value="1"/>
</dbReference>
<sequence length="304" mass="33986">MVKIFRGSIHGAVIPDPKVFDSPDIAVDVATVDNLVVATTQLAKQLHLPIKVDLRGKFKNDVAALRYLRTQLAPHMNPYLFLCLDPAILGDGAADQIIAARGITFWVTGRNAQKEPGANMAGEKWQLEKLFAATPLDAVVRGFWWHGVGIGLGEGGGVELGSQFGKVTVVSDDVHNFSVFSGVRMKSLRQKFAPAPKLNPSKFYISVTISDGDNMDTWQSFFQHWFKSPYHGKFAVGWGMGPTLIDVAPTLARWYYQHAGPKDEFLADVSGLGYIRPTSWATRLRNRKAAFQDFYRWTWHYMQR</sequence>
<reference evidence="4" key="1">
    <citation type="submission" date="2013-08" db="EMBL/GenBank/DDBJ databases">
        <authorList>
            <person name="Mendez C."/>
            <person name="Richter M."/>
            <person name="Ferrer M."/>
            <person name="Sanchez J."/>
        </authorList>
    </citation>
    <scope>NUCLEOTIDE SEQUENCE</scope>
</reference>
<proteinExistence type="predicted"/>
<dbReference type="PANTHER" id="PTHR37321:SF1">
    <property type="entry name" value="EXPORTED PROTEIN"/>
    <property type="match status" value="1"/>
</dbReference>
<dbReference type="Pfam" id="PF20958">
    <property type="entry name" value="GxGYxYP_N_3rd"/>
    <property type="match status" value="1"/>
</dbReference>
<evidence type="ECO:0000313" key="4">
    <source>
        <dbReference type="EMBL" id="EQD76040.1"/>
    </source>
</evidence>
<dbReference type="AlphaFoldDB" id="T1D0T3"/>
<dbReference type="Pfam" id="PF14323">
    <property type="entry name" value="GxGYxYP_C"/>
    <property type="match status" value="1"/>
</dbReference>
<dbReference type="Pfam" id="PF20957">
    <property type="entry name" value="GxGYxYP_N_2nd"/>
    <property type="match status" value="1"/>
</dbReference>
<name>T1D0T3_9ZZZZ</name>
<dbReference type="InterPro" id="IPR025832">
    <property type="entry name" value="GxGYxYP_C"/>
</dbReference>
<feature type="domain" description="GxGYxYP putative glycoside hydrolase third N-terminal" evidence="3">
    <location>
        <begin position="79"/>
        <end position="181"/>
    </location>
</feature>
<comment type="caution">
    <text evidence="4">The sequence shown here is derived from an EMBL/GenBank/DDBJ whole genome shotgun (WGS) entry which is preliminary data.</text>
</comment>
<dbReference type="EMBL" id="AUZX01002578">
    <property type="protein sequence ID" value="EQD76040.1"/>
    <property type="molecule type" value="Genomic_DNA"/>
</dbReference>
<protein>
    <submittedName>
        <fullName evidence="4">Uncharacterized protein</fullName>
    </submittedName>
</protein>
<dbReference type="InterPro" id="IPR048310">
    <property type="entry name" value="GxGYxYP_N_2nd"/>
</dbReference>
<dbReference type="InterPro" id="IPR048309">
    <property type="entry name" value="GxGYxYP_N_3rd"/>
</dbReference>
<evidence type="ECO:0000259" key="1">
    <source>
        <dbReference type="Pfam" id="PF14323"/>
    </source>
</evidence>
<evidence type="ECO:0000259" key="3">
    <source>
        <dbReference type="Pfam" id="PF20958"/>
    </source>
</evidence>
<feature type="domain" description="GxGYxYP putative glycoside hydrolase second N-terminal" evidence="2">
    <location>
        <begin position="9"/>
        <end position="76"/>
    </location>
</feature>
<accession>T1D0T3</accession>
<organism evidence="4">
    <name type="scientific">mine drainage metagenome</name>
    <dbReference type="NCBI Taxonomy" id="410659"/>
    <lineage>
        <taxon>unclassified sequences</taxon>
        <taxon>metagenomes</taxon>
        <taxon>ecological metagenomes</taxon>
    </lineage>
</organism>
<dbReference type="InterPro" id="IPR038410">
    <property type="entry name" value="GxGYxYP_C_sf"/>
</dbReference>
<gene>
    <name evidence="4" type="ORF">B1A_03505</name>
</gene>
<evidence type="ECO:0000259" key="2">
    <source>
        <dbReference type="Pfam" id="PF20957"/>
    </source>
</evidence>
<reference evidence="4" key="2">
    <citation type="journal article" date="2014" name="ISME J.">
        <title>Microbial stratification in low pH oxic and suboxic macroscopic growths along an acid mine drainage.</title>
        <authorList>
            <person name="Mendez-Garcia C."/>
            <person name="Mesa V."/>
            <person name="Sprenger R.R."/>
            <person name="Richter M."/>
            <person name="Diez M.S."/>
            <person name="Solano J."/>
            <person name="Bargiela R."/>
            <person name="Golyshina O.V."/>
            <person name="Manteca A."/>
            <person name="Ramos J.L."/>
            <person name="Gallego J.R."/>
            <person name="Llorente I."/>
            <person name="Martins Dos Santos V.A."/>
            <person name="Jensen O.N."/>
            <person name="Pelaez A.I."/>
            <person name="Sanchez J."/>
            <person name="Ferrer M."/>
        </authorList>
    </citation>
    <scope>NUCLEOTIDE SEQUENCE</scope>
</reference>
<feature type="domain" description="GxGYxYP putative glycoside hydrolase C-terminal" evidence="1">
    <location>
        <begin position="202"/>
        <end position="304"/>
    </location>
</feature>